<name>A0A2P7NXX7_9PROT</name>
<comment type="caution">
    <text evidence="2">The sequence shown here is derived from an EMBL/GenBank/DDBJ whole genome shotgun (WGS) entry which is preliminary data.</text>
</comment>
<dbReference type="InterPro" id="IPR032710">
    <property type="entry name" value="NTF2-like_dom_sf"/>
</dbReference>
<dbReference type="Proteomes" id="UP000241912">
    <property type="component" value="Unassembled WGS sequence"/>
</dbReference>
<dbReference type="SUPFAM" id="SSF54427">
    <property type="entry name" value="NTF2-like"/>
    <property type="match status" value="1"/>
</dbReference>
<dbReference type="AlphaFoldDB" id="A0A2P7NXX7"/>
<feature type="domain" description="SnoaL-like" evidence="1">
    <location>
        <begin position="11"/>
        <end position="112"/>
    </location>
</feature>
<gene>
    <name evidence="2" type="ORF">C7H79_03795</name>
</gene>
<accession>A0A2P7NXX7</accession>
<dbReference type="RefSeq" id="WP_106705964.1">
    <property type="nucleotide sequence ID" value="NZ_PXXU01000007.1"/>
</dbReference>
<sequence length="121" mass="13994">MAIKQFIELTRKYVKLSNDHDLARIKCLFASDATYHSDYFGTYRGANAIHTMMTSFFARFPDAHWAVLEYRNIEQNGVEFAFTMTSTDISTSEPVTRFGLERIYFTSDGLIRNITVCKPEE</sequence>
<protein>
    <submittedName>
        <fullName evidence="2">Nuclear transport factor 2 family protein</fullName>
    </submittedName>
</protein>
<evidence type="ECO:0000259" key="1">
    <source>
        <dbReference type="Pfam" id="PF12680"/>
    </source>
</evidence>
<dbReference type="EMBL" id="PXXU01000007">
    <property type="protein sequence ID" value="PSJ18315.1"/>
    <property type="molecule type" value="Genomic_DNA"/>
</dbReference>
<reference evidence="2 3" key="1">
    <citation type="submission" date="2018-03" db="EMBL/GenBank/DDBJ databases">
        <title>Draft genome of Nitrosomonas supralitoralis APG5.</title>
        <authorList>
            <person name="Urakawa H."/>
            <person name="Lopez J.V."/>
        </authorList>
    </citation>
    <scope>NUCLEOTIDE SEQUENCE [LARGE SCALE GENOMIC DNA]</scope>
    <source>
        <strain evidence="2 3">APG5</strain>
    </source>
</reference>
<dbReference type="InterPro" id="IPR037401">
    <property type="entry name" value="SnoaL-like"/>
</dbReference>
<dbReference type="OrthoDB" id="6196140at2"/>
<keyword evidence="3" id="KW-1185">Reference proteome</keyword>
<organism evidence="2 3">
    <name type="scientific">Nitrosomonas supralitoralis</name>
    <dbReference type="NCBI Taxonomy" id="2116706"/>
    <lineage>
        <taxon>Bacteria</taxon>
        <taxon>Pseudomonadati</taxon>
        <taxon>Pseudomonadota</taxon>
        <taxon>Betaproteobacteria</taxon>
        <taxon>Nitrosomonadales</taxon>
        <taxon>Nitrosomonadaceae</taxon>
        <taxon>Nitrosomonas</taxon>
    </lineage>
</organism>
<dbReference type="Gene3D" id="3.10.450.50">
    <property type="match status" value="1"/>
</dbReference>
<evidence type="ECO:0000313" key="2">
    <source>
        <dbReference type="EMBL" id="PSJ18315.1"/>
    </source>
</evidence>
<dbReference type="Pfam" id="PF12680">
    <property type="entry name" value="SnoaL_2"/>
    <property type="match status" value="1"/>
</dbReference>
<evidence type="ECO:0000313" key="3">
    <source>
        <dbReference type="Proteomes" id="UP000241912"/>
    </source>
</evidence>
<proteinExistence type="predicted"/>